<proteinExistence type="predicted"/>
<dbReference type="RefSeq" id="WP_093589386.1">
    <property type="nucleotide sequence ID" value="NZ_FOYL01000002.1"/>
</dbReference>
<evidence type="ECO:0000256" key="1">
    <source>
        <dbReference type="SAM" id="Coils"/>
    </source>
</evidence>
<dbReference type="EMBL" id="FOYL01000002">
    <property type="protein sequence ID" value="SFR04778.1"/>
    <property type="molecule type" value="Genomic_DNA"/>
</dbReference>
<sequence length="291" mass="30856">MTTHPAVEALRSALALATRCVEEVSASGDDAAALACVIELDEALEELPALHRAVTALIGLASPGPEAGEHVSGRAAQASDIAAGLGSLRTALSTASQHEAELQALLAERSSLRDKITALRRLERLSTALGELEGQRQLIDDRLKALRQPVEKAEIAVLRGAVDLVRLTDERREALLPRVRESLDQAAAAQSALADVEAELTRHRTDRAEAARRHEELTTLHREGIAAMRAQAAANLRVAEALGAPGGDGLSQVAEVVRDVQTRLAEVDGVLATALDTRQAEGVRAKVHANR</sequence>
<organism evidence="2 3">
    <name type="scientific">Lentzea waywayandensis</name>
    <dbReference type="NCBI Taxonomy" id="84724"/>
    <lineage>
        <taxon>Bacteria</taxon>
        <taxon>Bacillati</taxon>
        <taxon>Actinomycetota</taxon>
        <taxon>Actinomycetes</taxon>
        <taxon>Pseudonocardiales</taxon>
        <taxon>Pseudonocardiaceae</taxon>
        <taxon>Lentzea</taxon>
    </lineage>
</organism>
<dbReference type="STRING" id="84724.SAMN04488564_102610"/>
<protein>
    <submittedName>
        <fullName evidence="2">Uncharacterized protein</fullName>
    </submittedName>
</protein>
<gene>
    <name evidence="2" type="ORF">SAMN04488564_102610</name>
</gene>
<reference evidence="3" key="1">
    <citation type="submission" date="2016-10" db="EMBL/GenBank/DDBJ databases">
        <authorList>
            <person name="Varghese N."/>
            <person name="Submissions S."/>
        </authorList>
    </citation>
    <scope>NUCLEOTIDE SEQUENCE [LARGE SCALE GENOMIC DNA]</scope>
    <source>
        <strain evidence="3">DSM 44232</strain>
    </source>
</reference>
<evidence type="ECO:0000313" key="3">
    <source>
        <dbReference type="Proteomes" id="UP000198583"/>
    </source>
</evidence>
<keyword evidence="1" id="KW-0175">Coiled coil</keyword>
<keyword evidence="3" id="KW-1185">Reference proteome</keyword>
<accession>A0A1I6DHB6</accession>
<dbReference type="OrthoDB" id="4752861at2"/>
<dbReference type="Proteomes" id="UP000198583">
    <property type="component" value="Unassembled WGS sequence"/>
</dbReference>
<dbReference type="AlphaFoldDB" id="A0A1I6DHB6"/>
<evidence type="ECO:0000313" key="2">
    <source>
        <dbReference type="EMBL" id="SFR04778.1"/>
    </source>
</evidence>
<feature type="coiled-coil region" evidence="1">
    <location>
        <begin position="179"/>
        <end position="213"/>
    </location>
</feature>
<name>A0A1I6DHB6_9PSEU</name>
<feature type="coiled-coil region" evidence="1">
    <location>
        <begin position="88"/>
        <end position="122"/>
    </location>
</feature>